<dbReference type="PROSITE" id="PS00688">
    <property type="entry name" value="SIGMA54_INTERACT_3"/>
    <property type="match status" value="1"/>
</dbReference>
<dbReference type="Pfam" id="PF25601">
    <property type="entry name" value="AAA_lid_14"/>
    <property type="match status" value="1"/>
</dbReference>
<dbReference type="AlphaFoldDB" id="Q1JY50"/>
<name>Q1JY50_DESA6</name>
<dbReference type="GO" id="GO:0006355">
    <property type="term" value="P:regulation of DNA-templated transcription"/>
    <property type="evidence" value="ECO:0007669"/>
    <property type="project" value="InterPro"/>
</dbReference>
<gene>
    <name evidence="8" type="ORF">Dace_0516</name>
</gene>
<dbReference type="InterPro" id="IPR025943">
    <property type="entry name" value="Sigma_54_int_dom_ATP-bd_2"/>
</dbReference>
<feature type="domain" description="Sigma-54 factor interaction" evidence="6">
    <location>
        <begin position="139"/>
        <end position="368"/>
    </location>
</feature>
<dbReference type="RefSeq" id="WP_006001387.1">
    <property type="nucleotide sequence ID" value="NZ_AAEW02000013.1"/>
</dbReference>
<evidence type="ECO:0000256" key="3">
    <source>
        <dbReference type="ARBA" id="ARBA00023015"/>
    </source>
</evidence>
<dbReference type="Gene3D" id="1.10.10.60">
    <property type="entry name" value="Homeodomain-like"/>
    <property type="match status" value="1"/>
</dbReference>
<dbReference type="PANTHER" id="PTHR32071:SF117">
    <property type="entry name" value="PTS-DEPENDENT DIHYDROXYACETONE KINASE OPERON REGULATORY PROTEIN-RELATED"/>
    <property type="match status" value="1"/>
</dbReference>
<keyword evidence="3" id="KW-0805">Transcription regulation</keyword>
<dbReference type="Pfam" id="PF00158">
    <property type="entry name" value="Sigma54_activat"/>
    <property type="match status" value="1"/>
</dbReference>
<dbReference type="SUPFAM" id="SSF52540">
    <property type="entry name" value="P-loop containing nucleoside triphosphate hydrolases"/>
    <property type="match status" value="1"/>
</dbReference>
<dbReference type="FunFam" id="3.40.50.300:FF:000006">
    <property type="entry name" value="DNA-binding transcriptional regulator NtrC"/>
    <property type="match status" value="1"/>
</dbReference>
<accession>Q1JY50</accession>
<dbReference type="PROSITE" id="PS50112">
    <property type="entry name" value="PAS"/>
    <property type="match status" value="1"/>
</dbReference>
<evidence type="ECO:0000256" key="2">
    <source>
        <dbReference type="ARBA" id="ARBA00022840"/>
    </source>
</evidence>
<dbReference type="InterPro" id="IPR027417">
    <property type="entry name" value="P-loop_NTPase"/>
</dbReference>
<dbReference type="InterPro" id="IPR002078">
    <property type="entry name" value="Sigma_54_int"/>
</dbReference>
<dbReference type="Pfam" id="PF08448">
    <property type="entry name" value="PAS_4"/>
    <property type="match status" value="1"/>
</dbReference>
<dbReference type="InterPro" id="IPR013656">
    <property type="entry name" value="PAS_4"/>
</dbReference>
<dbReference type="SMART" id="SM00091">
    <property type="entry name" value="PAS"/>
    <property type="match status" value="1"/>
</dbReference>
<dbReference type="GO" id="GO:0043565">
    <property type="term" value="F:sequence-specific DNA binding"/>
    <property type="evidence" value="ECO:0007669"/>
    <property type="project" value="InterPro"/>
</dbReference>
<dbReference type="CDD" id="cd00130">
    <property type="entry name" value="PAS"/>
    <property type="match status" value="1"/>
</dbReference>
<evidence type="ECO:0000259" key="7">
    <source>
        <dbReference type="PROSITE" id="PS50112"/>
    </source>
</evidence>
<dbReference type="SUPFAM" id="SSF55785">
    <property type="entry name" value="PYP-like sensor domain (PAS domain)"/>
    <property type="match status" value="1"/>
</dbReference>
<dbReference type="InterPro" id="IPR002197">
    <property type="entry name" value="HTH_Fis"/>
</dbReference>
<dbReference type="InterPro" id="IPR025944">
    <property type="entry name" value="Sigma_54_int_dom_CS"/>
</dbReference>
<dbReference type="InterPro" id="IPR009057">
    <property type="entry name" value="Homeodomain-like_sf"/>
</dbReference>
<evidence type="ECO:0000313" key="9">
    <source>
        <dbReference type="Proteomes" id="UP000005695"/>
    </source>
</evidence>
<dbReference type="Gene3D" id="3.30.450.20">
    <property type="entry name" value="PAS domain"/>
    <property type="match status" value="1"/>
</dbReference>
<dbReference type="PRINTS" id="PR01590">
    <property type="entry name" value="HTHFIS"/>
</dbReference>
<evidence type="ECO:0000256" key="1">
    <source>
        <dbReference type="ARBA" id="ARBA00022741"/>
    </source>
</evidence>
<dbReference type="OrthoDB" id="9814761at2"/>
<evidence type="ECO:0000256" key="4">
    <source>
        <dbReference type="ARBA" id="ARBA00023125"/>
    </source>
</evidence>
<dbReference type="Pfam" id="PF02954">
    <property type="entry name" value="HTH_8"/>
    <property type="match status" value="1"/>
</dbReference>
<evidence type="ECO:0000313" key="8">
    <source>
        <dbReference type="EMBL" id="EAT15146.1"/>
    </source>
</evidence>
<dbReference type="NCBIfam" id="TIGR00229">
    <property type="entry name" value="sensory_box"/>
    <property type="match status" value="1"/>
</dbReference>
<dbReference type="InterPro" id="IPR000014">
    <property type="entry name" value="PAS"/>
</dbReference>
<feature type="domain" description="PAS" evidence="7">
    <location>
        <begin position="5"/>
        <end position="74"/>
    </location>
</feature>
<dbReference type="InterPro" id="IPR003593">
    <property type="entry name" value="AAA+_ATPase"/>
</dbReference>
<evidence type="ECO:0000256" key="5">
    <source>
        <dbReference type="ARBA" id="ARBA00023163"/>
    </source>
</evidence>
<keyword evidence="2" id="KW-0067">ATP-binding</keyword>
<keyword evidence="1" id="KW-0547">Nucleotide-binding</keyword>
<dbReference type="InterPro" id="IPR035965">
    <property type="entry name" value="PAS-like_dom_sf"/>
</dbReference>
<protein>
    <submittedName>
        <fullName evidence="8">Sigma54 specific transcriptional regulator, Fis family</fullName>
    </submittedName>
</protein>
<dbReference type="PROSITE" id="PS50045">
    <property type="entry name" value="SIGMA54_INTERACT_4"/>
    <property type="match status" value="1"/>
</dbReference>
<comment type="caution">
    <text evidence="8">The sequence shown here is derived from an EMBL/GenBank/DDBJ whole genome shotgun (WGS) entry which is preliminary data.</text>
</comment>
<dbReference type="SMART" id="SM00382">
    <property type="entry name" value="AAA"/>
    <property type="match status" value="1"/>
</dbReference>
<sequence length="455" mass="50800">MAKEVTSIYQSIVEEMTEGVVFLDADDVICICNPAAERIRRVKAERIIGRSIYSLHPGRMHDRIRQLIESLKSGRISSGSRIIHAQKRFFSNSYTAIKAPDGTYLGTLLISRDVTEEKRLREENESLRSRQSDEKMKCLVVHSDAALRVMDMAVSLGQIDSTVLVTGENGTGKECVVELLHQNSPRRNGPLVKVNCAALPDNLIESELFGFVKGAFTGATENRKGKFELANGGTLFLDEVGDLPLASQAKLLRVLQERKVQPLGGKSEVLIDVRIVAATNHILSDDVAGGKFREDLFYRLNVIHIDVPPLRERREDIEPLAEMFLDKFSTQMNKPVRHLSTEALNILLHHHFPGNIRQLEHAMERAVALSSGELILPDDLPQDLLSASVVTTAQHTIQGGLALKEAVDFFERDYIAAALKQCDYKKSKTAEHLGISRKSLWEKIQRYNLTDASVT</sequence>
<dbReference type="Proteomes" id="UP000005695">
    <property type="component" value="Unassembled WGS sequence"/>
</dbReference>
<dbReference type="SUPFAM" id="SSF46689">
    <property type="entry name" value="Homeodomain-like"/>
    <property type="match status" value="1"/>
</dbReference>
<evidence type="ECO:0000259" key="6">
    <source>
        <dbReference type="PROSITE" id="PS50045"/>
    </source>
</evidence>
<dbReference type="Gene3D" id="3.40.50.300">
    <property type="entry name" value="P-loop containing nucleotide triphosphate hydrolases"/>
    <property type="match status" value="1"/>
</dbReference>
<reference evidence="8" key="2">
    <citation type="submission" date="2006-05" db="EMBL/GenBank/DDBJ databases">
        <title>Sequencing of the draft genome and assembly of Desulfuromonas acetoxidans DSM 684.</title>
        <authorList>
            <consortium name="US DOE Joint Genome Institute (JGI-PGF)"/>
            <person name="Copeland A."/>
            <person name="Lucas S."/>
            <person name="Lapidus A."/>
            <person name="Barry K."/>
            <person name="Detter J.C."/>
            <person name="Glavina del Rio T."/>
            <person name="Hammon N."/>
            <person name="Israni S."/>
            <person name="Dalin E."/>
            <person name="Tice H."/>
            <person name="Bruce D."/>
            <person name="Pitluck S."/>
            <person name="Richardson P."/>
        </authorList>
    </citation>
    <scope>NUCLEOTIDE SEQUENCE [LARGE SCALE GENOMIC DNA]</scope>
    <source>
        <strain evidence="8">DSM 684</strain>
    </source>
</reference>
<dbReference type="Gene3D" id="1.10.8.60">
    <property type="match status" value="1"/>
</dbReference>
<dbReference type="PROSITE" id="PS00676">
    <property type="entry name" value="SIGMA54_INTERACT_2"/>
    <property type="match status" value="1"/>
</dbReference>
<keyword evidence="5" id="KW-0804">Transcription</keyword>
<proteinExistence type="predicted"/>
<dbReference type="PANTHER" id="PTHR32071">
    <property type="entry name" value="TRANSCRIPTIONAL REGULATORY PROTEIN"/>
    <property type="match status" value="1"/>
</dbReference>
<reference evidence="8" key="1">
    <citation type="submission" date="2006-05" db="EMBL/GenBank/DDBJ databases">
        <title>Annotation of the draft genome assembly of Desulfuromonas acetoxidans DSM 684.</title>
        <authorList>
            <consortium name="US DOE Joint Genome Institute (JGI-ORNL)"/>
            <person name="Larimer F."/>
            <person name="Land M."/>
            <person name="Hauser L."/>
        </authorList>
    </citation>
    <scope>NUCLEOTIDE SEQUENCE [LARGE SCALE GENOMIC DNA]</scope>
    <source>
        <strain evidence="8">DSM 684</strain>
    </source>
</reference>
<dbReference type="CDD" id="cd00009">
    <property type="entry name" value="AAA"/>
    <property type="match status" value="1"/>
</dbReference>
<keyword evidence="4" id="KW-0238">DNA-binding</keyword>
<dbReference type="GO" id="GO:0005524">
    <property type="term" value="F:ATP binding"/>
    <property type="evidence" value="ECO:0007669"/>
    <property type="project" value="UniProtKB-KW"/>
</dbReference>
<dbReference type="EMBL" id="AAEW02000013">
    <property type="protein sequence ID" value="EAT15146.1"/>
    <property type="molecule type" value="Genomic_DNA"/>
</dbReference>
<keyword evidence="9" id="KW-1185">Reference proteome</keyword>
<dbReference type="InterPro" id="IPR058031">
    <property type="entry name" value="AAA_lid_NorR"/>
</dbReference>
<organism evidence="8 9">
    <name type="scientific">Desulfuromonas acetoxidans (strain DSM 684 / 11070)</name>
    <dbReference type="NCBI Taxonomy" id="281689"/>
    <lineage>
        <taxon>Bacteria</taxon>
        <taxon>Pseudomonadati</taxon>
        <taxon>Thermodesulfobacteriota</taxon>
        <taxon>Desulfuromonadia</taxon>
        <taxon>Desulfuromonadales</taxon>
        <taxon>Desulfuromonadaceae</taxon>
        <taxon>Desulfuromonas</taxon>
    </lineage>
</organism>